<evidence type="ECO:0000313" key="3">
    <source>
        <dbReference type="Proteomes" id="UP000250235"/>
    </source>
</evidence>
<protein>
    <submittedName>
        <fullName evidence="2">Uncharacterized protein</fullName>
    </submittedName>
</protein>
<gene>
    <name evidence="2" type="ORF">F511_47297</name>
</gene>
<reference evidence="2 3" key="1">
    <citation type="journal article" date="2015" name="Proc. Natl. Acad. Sci. U.S.A.">
        <title>The resurrection genome of Boea hygrometrica: A blueprint for survival of dehydration.</title>
        <authorList>
            <person name="Xiao L."/>
            <person name="Yang G."/>
            <person name="Zhang L."/>
            <person name="Yang X."/>
            <person name="Zhao S."/>
            <person name="Ji Z."/>
            <person name="Zhou Q."/>
            <person name="Hu M."/>
            <person name="Wang Y."/>
            <person name="Chen M."/>
            <person name="Xu Y."/>
            <person name="Jin H."/>
            <person name="Xiao X."/>
            <person name="Hu G."/>
            <person name="Bao F."/>
            <person name="Hu Y."/>
            <person name="Wan P."/>
            <person name="Li L."/>
            <person name="Deng X."/>
            <person name="Kuang T."/>
            <person name="Xiang C."/>
            <person name="Zhu J.K."/>
            <person name="Oliver M.J."/>
            <person name="He Y."/>
        </authorList>
    </citation>
    <scope>NUCLEOTIDE SEQUENCE [LARGE SCALE GENOMIC DNA]</scope>
    <source>
        <strain evidence="3">cv. XS01</strain>
    </source>
</reference>
<name>A0A2Z6ZXQ5_9LAMI</name>
<dbReference type="Proteomes" id="UP000250235">
    <property type="component" value="Unassembled WGS sequence"/>
</dbReference>
<organism evidence="2 3">
    <name type="scientific">Dorcoceras hygrometricum</name>
    <dbReference type="NCBI Taxonomy" id="472368"/>
    <lineage>
        <taxon>Eukaryota</taxon>
        <taxon>Viridiplantae</taxon>
        <taxon>Streptophyta</taxon>
        <taxon>Embryophyta</taxon>
        <taxon>Tracheophyta</taxon>
        <taxon>Spermatophyta</taxon>
        <taxon>Magnoliopsida</taxon>
        <taxon>eudicotyledons</taxon>
        <taxon>Gunneridae</taxon>
        <taxon>Pentapetalae</taxon>
        <taxon>asterids</taxon>
        <taxon>lamiids</taxon>
        <taxon>Lamiales</taxon>
        <taxon>Gesneriaceae</taxon>
        <taxon>Didymocarpoideae</taxon>
        <taxon>Trichosporeae</taxon>
        <taxon>Loxocarpinae</taxon>
        <taxon>Dorcoceras</taxon>
    </lineage>
</organism>
<keyword evidence="3" id="KW-1185">Reference proteome</keyword>
<feature type="compositionally biased region" description="Basic and acidic residues" evidence="1">
    <location>
        <begin position="32"/>
        <end position="41"/>
    </location>
</feature>
<sequence length="109" mass="11543">MHAALREGSVPASAIVATCLGQERNARPPLVRWEHGQREASARNGAAMRSGGPANAAPFAASTLARRSARPVMLARPARKSHAFKRATMRGAAARGGGRWSCRNFGLLI</sequence>
<proteinExistence type="predicted"/>
<dbReference type="EMBL" id="KV206462">
    <property type="protein sequence ID" value="KZT75678.1"/>
    <property type="molecule type" value="Genomic_DNA"/>
</dbReference>
<evidence type="ECO:0000256" key="1">
    <source>
        <dbReference type="SAM" id="MobiDB-lite"/>
    </source>
</evidence>
<feature type="region of interest" description="Disordered" evidence="1">
    <location>
        <begin position="28"/>
        <end position="54"/>
    </location>
</feature>
<evidence type="ECO:0000313" key="2">
    <source>
        <dbReference type="EMBL" id="KZT75678.1"/>
    </source>
</evidence>
<accession>A0A2Z6ZXQ5</accession>
<dbReference type="AlphaFoldDB" id="A0A2Z6ZXQ5"/>